<proteinExistence type="predicted"/>
<dbReference type="AlphaFoldDB" id="A0A8H3FEF9"/>
<organism evidence="1 2">
    <name type="scientific">Alectoria fallacina</name>
    <dbReference type="NCBI Taxonomy" id="1903189"/>
    <lineage>
        <taxon>Eukaryota</taxon>
        <taxon>Fungi</taxon>
        <taxon>Dikarya</taxon>
        <taxon>Ascomycota</taxon>
        <taxon>Pezizomycotina</taxon>
        <taxon>Lecanoromycetes</taxon>
        <taxon>OSLEUM clade</taxon>
        <taxon>Lecanoromycetidae</taxon>
        <taxon>Lecanorales</taxon>
        <taxon>Lecanorineae</taxon>
        <taxon>Parmeliaceae</taxon>
        <taxon>Alectoria</taxon>
    </lineage>
</organism>
<comment type="caution">
    <text evidence="1">The sequence shown here is derived from an EMBL/GenBank/DDBJ whole genome shotgun (WGS) entry which is preliminary data.</text>
</comment>
<reference evidence="1" key="1">
    <citation type="submission" date="2021-03" db="EMBL/GenBank/DDBJ databases">
        <authorList>
            <person name="Tagirdzhanova G."/>
        </authorList>
    </citation>
    <scope>NUCLEOTIDE SEQUENCE</scope>
</reference>
<name>A0A8H3FEF9_9LECA</name>
<accession>A0A8H3FEF9</accession>
<dbReference type="Proteomes" id="UP000664203">
    <property type="component" value="Unassembled WGS sequence"/>
</dbReference>
<evidence type="ECO:0000313" key="1">
    <source>
        <dbReference type="EMBL" id="CAF9921182.1"/>
    </source>
</evidence>
<protein>
    <submittedName>
        <fullName evidence="1">Uncharacterized protein</fullName>
    </submittedName>
</protein>
<keyword evidence="2" id="KW-1185">Reference proteome</keyword>
<dbReference type="EMBL" id="CAJPDR010000143">
    <property type="protein sequence ID" value="CAF9921182.1"/>
    <property type="molecule type" value="Genomic_DNA"/>
</dbReference>
<sequence length="203" mass="22515">MHQFLDPKDDLLEDISQNNGVLIPAPLNDPLLFLRTPAFCHSRPSVLHPIEEGLEGRPGKARFFSFCFGAARAQRFLIAAAYSFRMRRFRSEDKAESKTYSLILKMCGAQLKDNVGLSIEGPNLQSLPWKQGTFVEAKGSGSRDCIMDKAVGAAYFVQVAAPLSMRALQGYFAIAHVKERDEAERQSKGNKGGYAQLVSCDRI</sequence>
<gene>
    <name evidence="1" type="ORF">ALECFALPRED_001729</name>
</gene>
<evidence type="ECO:0000313" key="2">
    <source>
        <dbReference type="Proteomes" id="UP000664203"/>
    </source>
</evidence>